<dbReference type="SMART" id="SM00342">
    <property type="entry name" value="HTH_ARAC"/>
    <property type="match status" value="1"/>
</dbReference>
<dbReference type="RefSeq" id="WP_166134843.1">
    <property type="nucleotide sequence ID" value="NZ_JAAOBY010000003.1"/>
</dbReference>
<name>A0ABR7JF97_9FLAO</name>
<dbReference type="PROSITE" id="PS01124">
    <property type="entry name" value="HTH_ARAC_FAMILY_2"/>
    <property type="match status" value="1"/>
</dbReference>
<evidence type="ECO:0000256" key="1">
    <source>
        <dbReference type="ARBA" id="ARBA00023015"/>
    </source>
</evidence>
<dbReference type="Pfam" id="PF12833">
    <property type="entry name" value="HTH_18"/>
    <property type="match status" value="1"/>
</dbReference>
<keyword evidence="2" id="KW-0238">DNA-binding</keyword>
<keyword evidence="6" id="KW-1185">Reference proteome</keyword>
<feature type="domain" description="HTH araC/xylS-type" evidence="4">
    <location>
        <begin position="199"/>
        <end position="302"/>
    </location>
</feature>
<dbReference type="PANTHER" id="PTHR43280:SF32">
    <property type="entry name" value="TRANSCRIPTIONAL REGULATORY PROTEIN"/>
    <property type="match status" value="1"/>
</dbReference>
<comment type="caution">
    <text evidence="5">The sequence shown here is derived from an EMBL/GenBank/DDBJ whole genome shotgun (WGS) entry which is preliminary data.</text>
</comment>
<evidence type="ECO:0000256" key="2">
    <source>
        <dbReference type="ARBA" id="ARBA00023125"/>
    </source>
</evidence>
<dbReference type="Proteomes" id="UP000621670">
    <property type="component" value="Unassembled WGS sequence"/>
</dbReference>
<sequence>MKNTSSNIIAIASVQKLHDFLGLSSPLNPLITVIDHASTSEFNTTTNDKLNLNFYNISIKRSFKGQLKYGKNTYDFDSGSMSFIAPNQIIGLDNAENINQDGWSLLFHPDLIRAYPLGKVIKNYGYFSYEENEALHLSEEEERTIESIVDNIKKEIHARLDRFSQDVLVSNLELLLSYANRFYNRQFISRKMASNDLLSQFELLLTRHFAPETVTKIPTVEELAVQLHVSAAYLSDMLRSTTGQNTQQHIHNQIIEKAKHILTTTNLSSSEIAYALGFEYPQSFSKLFKNKTTFTPTSYRKSFH</sequence>
<keyword evidence="3" id="KW-0804">Transcription</keyword>
<organism evidence="5 6">
    <name type="scientific">Flavobacterium turcicum</name>
    <dbReference type="NCBI Taxonomy" id="2764718"/>
    <lineage>
        <taxon>Bacteria</taxon>
        <taxon>Pseudomonadati</taxon>
        <taxon>Bacteroidota</taxon>
        <taxon>Flavobacteriia</taxon>
        <taxon>Flavobacteriales</taxon>
        <taxon>Flavobacteriaceae</taxon>
        <taxon>Flavobacterium</taxon>
    </lineage>
</organism>
<keyword evidence="1" id="KW-0805">Transcription regulation</keyword>
<evidence type="ECO:0000259" key="4">
    <source>
        <dbReference type="PROSITE" id="PS01124"/>
    </source>
</evidence>
<reference evidence="5 6" key="1">
    <citation type="submission" date="2020-08" db="EMBL/GenBank/DDBJ databases">
        <title>Description of novel Flavobacterium F-400 isolate.</title>
        <authorList>
            <person name="Saticioglu I."/>
            <person name="Duman M."/>
            <person name="Altun S."/>
        </authorList>
    </citation>
    <scope>NUCLEOTIDE SEQUENCE [LARGE SCALE GENOMIC DNA]</scope>
    <source>
        <strain evidence="5 6">F-400</strain>
    </source>
</reference>
<dbReference type="SUPFAM" id="SSF46689">
    <property type="entry name" value="Homeodomain-like"/>
    <property type="match status" value="1"/>
</dbReference>
<gene>
    <name evidence="5" type="ORF">H8R26_07045</name>
</gene>
<evidence type="ECO:0000256" key="3">
    <source>
        <dbReference type="ARBA" id="ARBA00023163"/>
    </source>
</evidence>
<dbReference type="InterPro" id="IPR009057">
    <property type="entry name" value="Homeodomain-like_sf"/>
</dbReference>
<dbReference type="PANTHER" id="PTHR43280">
    <property type="entry name" value="ARAC-FAMILY TRANSCRIPTIONAL REGULATOR"/>
    <property type="match status" value="1"/>
</dbReference>
<accession>A0ABR7JF97</accession>
<dbReference type="EMBL" id="JACRUM010000003">
    <property type="protein sequence ID" value="MBC5863177.1"/>
    <property type="molecule type" value="Genomic_DNA"/>
</dbReference>
<protein>
    <submittedName>
        <fullName evidence="5">Helix-turn-helix transcriptional regulator</fullName>
    </submittedName>
</protein>
<dbReference type="InterPro" id="IPR018060">
    <property type="entry name" value="HTH_AraC"/>
</dbReference>
<evidence type="ECO:0000313" key="6">
    <source>
        <dbReference type="Proteomes" id="UP000621670"/>
    </source>
</evidence>
<evidence type="ECO:0000313" key="5">
    <source>
        <dbReference type="EMBL" id="MBC5863177.1"/>
    </source>
</evidence>
<dbReference type="Gene3D" id="1.10.10.60">
    <property type="entry name" value="Homeodomain-like"/>
    <property type="match status" value="1"/>
</dbReference>
<proteinExistence type="predicted"/>